<proteinExistence type="predicted"/>
<gene>
    <name evidence="11" type="primary">tilS</name>
    <name evidence="11" type="ORF">JAV76_14620</name>
</gene>
<evidence type="ECO:0000256" key="5">
    <source>
        <dbReference type="ARBA" id="ARBA00022741"/>
    </source>
</evidence>
<organism evidence="11 12">
    <name type="scientific">Sanguibacter suaedae</name>
    <dbReference type="NCBI Taxonomy" id="2795737"/>
    <lineage>
        <taxon>Bacteria</taxon>
        <taxon>Bacillati</taxon>
        <taxon>Actinomycetota</taxon>
        <taxon>Actinomycetes</taxon>
        <taxon>Micrococcales</taxon>
        <taxon>Sanguibacteraceae</taxon>
        <taxon>Sanguibacter</taxon>
    </lineage>
</organism>
<evidence type="ECO:0000313" key="11">
    <source>
        <dbReference type="EMBL" id="MBI9116244.1"/>
    </source>
</evidence>
<comment type="catalytic activity">
    <reaction evidence="7">
        <text>cytidine(34) in tRNA(Ile2) + L-lysine + ATP = lysidine(34) in tRNA(Ile2) + AMP + diphosphate + H(+)</text>
        <dbReference type="Rhea" id="RHEA:43744"/>
        <dbReference type="Rhea" id="RHEA-COMP:10625"/>
        <dbReference type="Rhea" id="RHEA-COMP:10670"/>
        <dbReference type="ChEBI" id="CHEBI:15378"/>
        <dbReference type="ChEBI" id="CHEBI:30616"/>
        <dbReference type="ChEBI" id="CHEBI:32551"/>
        <dbReference type="ChEBI" id="CHEBI:33019"/>
        <dbReference type="ChEBI" id="CHEBI:82748"/>
        <dbReference type="ChEBI" id="CHEBI:83665"/>
        <dbReference type="ChEBI" id="CHEBI:456215"/>
        <dbReference type="EC" id="6.3.4.19"/>
    </reaction>
</comment>
<dbReference type="InterPro" id="IPR012795">
    <property type="entry name" value="tRNA_Ile_lys_synt_N"/>
</dbReference>
<dbReference type="EMBL" id="JAEINH010000021">
    <property type="protein sequence ID" value="MBI9116244.1"/>
    <property type="molecule type" value="Genomic_DNA"/>
</dbReference>
<evidence type="ECO:0000256" key="6">
    <source>
        <dbReference type="ARBA" id="ARBA00022840"/>
    </source>
</evidence>
<feature type="compositionally biased region" description="Low complexity" evidence="8">
    <location>
        <begin position="274"/>
        <end position="283"/>
    </location>
</feature>
<evidence type="ECO:0000259" key="10">
    <source>
        <dbReference type="Pfam" id="PF09179"/>
    </source>
</evidence>
<evidence type="ECO:0000256" key="2">
    <source>
        <dbReference type="ARBA" id="ARBA00022490"/>
    </source>
</evidence>
<evidence type="ECO:0000256" key="8">
    <source>
        <dbReference type="SAM" id="MobiDB-lite"/>
    </source>
</evidence>
<dbReference type="Gene3D" id="3.40.50.620">
    <property type="entry name" value="HUPs"/>
    <property type="match status" value="1"/>
</dbReference>
<keyword evidence="4" id="KW-0819">tRNA processing</keyword>
<dbReference type="PANTHER" id="PTHR43033">
    <property type="entry name" value="TRNA(ILE)-LYSIDINE SYNTHASE-RELATED"/>
    <property type="match status" value="1"/>
</dbReference>
<feature type="region of interest" description="Disordered" evidence="8">
    <location>
        <begin position="268"/>
        <end position="293"/>
    </location>
</feature>
<keyword evidence="5" id="KW-0547">Nucleotide-binding</keyword>
<protein>
    <recommendedName>
        <fullName evidence="1">tRNA(Ile)-lysidine synthetase</fullName>
        <ecNumber evidence="1">6.3.4.19</ecNumber>
    </recommendedName>
</protein>
<dbReference type="Pfam" id="PF01171">
    <property type="entry name" value="ATP_bind_3"/>
    <property type="match status" value="1"/>
</dbReference>
<dbReference type="NCBIfam" id="TIGR02432">
    <property type="entry name" value="lysidine_TilS_N"/>
    <property type="match status" value="1"/>
</dbReference>
<evidence type="ECO:0000256" key="4">
    <source>
        <dbReference type="ARBA" id="ARBA00022694"/>
    </source>
</evidence>
<feature type="non-terminal residue" evidence="11">
    <location>
        <position position="1"/>
    </location>
</feature>
<dbReference type="GO" id="GO:0008033">
    <property type="term" value="P:tRNA processing"/>
    <property type="evidence" value="ECO:0007669"/>
    <property type="project" value="UniProtKB-KW"/>
</dbReference>
<evidence type="ECO:0000256" key="3">
    <source>
        <dbReference type="ARBA" id="ARBA00022598"/>
    </source>
</evidence>
<evidence type="ECO:0000256" key="1">
    <source>
        <dbReference type="ARBA" id="ARBA00013267"/>
    </source>
</evidence>
<dbReference type="SUPFAM" id="SSF82829">
    <property type="entry name" value="MesJ substrate recognition domain-like"/>
    <property type="match status" value="1"/>
</dbReference>
<dbReference type="Proteomes" id="UP000602087">
    <property type="component" value="Unassembled WGS sequence"/>
</dbReference>
<dbReference type="InterPro" id="IPR014729">
    <property type="entry name" value="Rossmann-like_a/b/a_fold"/>
</dbReference>
<evidence type="ECO:0000256" key="7">
    <source>
        <dbReference type="ARBA" id="ARBA00048539"/>
    </source>
</evidence>
<dbReference type="AlphaFoldDB" id="A0A934IFV9"/>
<dbReference type="SUPFAM" id="SSF52402">
    <property type="entry name" value="Adenine nucleotide alpha hydrolases-like"/>
    <property type="match status" value="1"/>
</dbReference>
<dbReference type="GO" id="GO:0032267">
    <property type="term" value="F:tRNA(Ile)-lysidine synthase activity"/>
    <property type="evidence" value="ECO:0007669"/>
    <property type="project" value="UniProtKB-EC"/>
</dbReference>
<keyword evidence="3 11" id="KW-0436">Ligase</keyword>
<dbReference type="RefSeq" id="WP_198734805.1">
    <property type="nucleotide sequence ID" value="NZ_JAEINH010000021.1"/>
</dbReference>
<accession>A0A934IFV9</accession>
<comment type="caution">
    <text evidence="11">The sequence shown here is derived from an EMBL/GenBank/DDBJ whole genome shotgun (WGS) entry which is preliminary data.</text>
</comment>
<reference evidence="11" key="1">
    <citation type="submission" date="2020-12" db="EMBL/GenBank/DDBJ databases">
        <title>Sanguibacter suaedae sp. nov., isolated from Suaeda aralocaspica.</title>
        <authorList>
            <person name="Ma Q."/>
        </authorList>
    </citation>
    <scope>NUCLEOTIDE SEQUENCE</scope>
    <source>
        <strain evidence="11">YZGR15</strain>
    </source>
</reference>
<evidence type="ECO:0000313" key="12">
    <source>
        <dbReference type="Proteomes" id="UP000602087"/>
    </source>
</evidence>
<evidence type="ECO:0000259" key="9">
    <source>
        <dbReference type="Pfam" id="PF01171"/>
    </source>
</evidence>
<dbReference type="Gene3D" id="1.20.59.20">
    <property type="match status" value="1"/>
</dbReference>
<dbReference type="InterPro" id="IPR012094">
    <property type="entry name" value="tRNA_Ile_lys_synt"/>
</dbReference>
<name>A0A934IFV9_9MICO</name>
<feature type="compositionally biased region" description="Basic and acidic residues" evidence="8">
    <location>
        <begin position="284"/>
        <end position="293"/>
    </location>
</feature>
<keyword evidence="12" id="KW-1185">Reference proteome</keyword>
<dbReference type="InterPro" id="IPR015262">
    <property type="entry name" value="tRNA_Ile_lys_synt_subst-bd"/>
</dbReference>
<dbReference type="GO" id="GO:0005737">
    <property type="term" value="C:cytoplasm"/>
    <property type="evidence" value="ECO:0007669"/>
    <property type="project" value="InterPro"/>
</dbReference>
<keyword evidence="6" id="KW-0067">ATP-binding</keyword>
<dbReference type="PANTHER" id="PTHR43033:SF1">
    <property type="entry name" value="TRNA(ILE)-LYSIDINE SYNTHASE-RELATED"/>
    <property type="match status" value="1"/>
</dbReference>
<dbReference type="GO" id="GO:0005524">
    <property type="term" value="F:ATP binding"/>
    <property type="evidence" value="ECO:0007669"/>
    <property type="project" value="UniProtKB-KW"/>
</dbReference>
<dbReference type="Pfam" id="PF09179">
    <property type="entry name" value="TilS"/>
    <property type="match status" value="1"/>
</dbReference>
<dbReference type="InterPro" id="IPR011063">
    <property type="entry name" value="TilS/TtcA_N"/>
</dbReference>
<sequence length="293" mass="30439">VDHDLADGSAAVAGTAAQRCRDLGLGPVDVVRVDVPTGPGAGGLEAAARDARYAALDAAADRHGAVAILLGHTLDDQAETVLLGLARGSGARSLAGMRARNGLLLRPFLGLRRSGTERVCRDLGLTWWDDPTNDGTVDRAPLRSRVRTSVLPVLEDVLGPGVTEALARTADQLHDDDVALSSAAEDLLSRAQPQGGGLDPEVLLGAPAAVRTRALRRAAVAAGSAPGALARRHVLEIDRLVTEWHGQGPVHLPGAVLARRDCGRLVLERATAGRPATEPSTTRPTEESSRGTS</sequence>
<keyword evidence="2" id="KW-0963">Cytoplasm</keyword>
<feature type="domain" description="tRNA(Ile)-lysidine synthase substrate-binding" evidence="10">
    <location>
        <begin position="201"/>
        <end position="265"/>
    </location>
</feature>
<dbReference type="CDD" id="cd01992">
    <property type="entry name" value="TilS_N"/>
    <property type="match status" value="1"/>
</dbReference>
<dbReference type="EC" id="6.3.4.19" evidence="1"/>
<feature type="domain" description="tRNA(Ile)-lysidine/2-thiocytidine synthase N-terminal" evidence="9">
    <location>
        <begin position="1"/>
        <end position="136"/>
    </location>
</feature>